<dbReference type="AlphaFoldDB" id="A0AAD1XFQ7"/>
<sequence length="101" mass="11694">MREECRDFSECGLLDWPLWVLFITCSFDFSRSPFIEIPSPTVIPKQPRYVMKPGILSWPSMHPRICMLPTICGGKKFRIKTYPPTPTKPVNVPTKTSEYTK</sequence>
<reference evidence="1" key="1">
    <citation type="submission" date="2023-07" db="EMBL/GenBank/DDBJ databases">
        <authorList>
            <consortium name="AG Swart"/>
            <person name="Singh M."/>
            <person name="Singh A."/>
            <person name="Seah K."/>
            <person name="Emmerich C."/>
        </authorList>
    </citation>
    <scope>NUCLEOTIDE SEQUENCE</scope>
    <source>
        <strain evidence="1">DP1</strain>
    </source>
</reference>
<gene>
    <name evidence="1" type="ORF">ECRASSUSDP1_LOCUS11535</name>
</gene>
<comment type="caution">
    <text evidence="1">The sequence shown here is derived from an EMBL/GenBank/DDBJ whole genome shotgun (WGS) entry which is preliminary data.</text>
</comment>
<name>A0AAD1XFQ7_EUPCR</name>
<organism evidence="1 2">
    <name type="scientific">Euplotes crassus</name>
    <dbReference type="NCBI Taxonomy" id="5936"/>
    <lineage>
        <taxon>Eukaryota</taxon>
        <taxon>Sar</taxon>
        <taxon>Alveolata</taxon>
        <taxon>Ciliophora</taxon>
        <taxon>Intramacronucleata</taxon>
        <taxon>Spirotrichea</taxon>
        <taxon>Hypotrichia</taxon>
        <taxon>Euplotida</taxon>
        <taxon>Euplotidae</taxon>
        <taxon>Moneuplotes</taxon>
    </lineage>
</organism>
<proteinExistence type="predicted"/>
<keyword evidence="2" id="KW-1185">Reference proteome</keyword>
<protein>
    <submittedName>
        <fullName evidence="1">Uncharacterized protein</fullName>
    </submittedName>
</protein>
<dbReference type="EMBL" id="CAMPGE010011391">
    <property type="protein sequence ID" value="CAI2370227.1"/>
    <property type="molecule type" value="Genomic_DNA"/>
</dbReference>
<evidence type="ECO:0000313" key="1">
    <source>
        <dbReference type="EMBL" id="CAI2370227.1"/>
    </source>
</evidence>
<accession>A0AAD1XFQ7</accession>
<evidence type="ECO:0000313" key="2">
    <source>
        <dbReference type="Proteomes" id="UP001295684"/>
    </source>
</evidence>
<dbReference type="Proteomes" id="UP001295684">
    <property type="component" value="Unassembled WGS sequence"/>
</dbReference>